<reference evidence="3 4" key="1">
    <citation type="submission" date="2023-10" db="EMBL/GenBank/DDBJ databases">
        <title>Hymenobacter endophyticus sp. nov., an isolate from the leaf tissues of wheat.</title>
        <authorList>
            <person name="Dai Y."/>
        </authorList>
    </citation>
    <scope>NUCLEOTIDE SEQUENCE [LARGE SCALE GENOMIC DNA]</scope>
    <source>
        <strain evidence="3 4">ZK17L-C2</strain>
    </source>
</reference>
<dbReference type="GO" id="GO:0016787">
    <property type="term" value="F:hydrolase activity"/>
    <property type="evidence" value="ECO:0007669"/>
    <property type="project" value="UniProtKB-KW"/>
</dbReference>
<dbReference type="InterPro" id="IPR050300">
    <property type="entry name" value="GDXG_lipolytic_enzyme"/>
</dbReference>
<dbReference type="InterPro" id="IPR029058">
    <property type="entry name" value="AB_hydrolase_fold"/>
</dbReference>
<keyword evidence="4" id="KW-1185">Reference proteome</keyword>
<sequence length="293" mass="32878">MMRFWLWRVLPALIGMMGALVAGTEYAVARPSRRTADVVYVPVTDTAYNATRHRLDVYAPKEKSATPRPVVVFIHGGSWNSGSKNFYSFIGRRLAKQGVVVVIINYRLAPQVRVPQMTDDCARAVAWTAAHIQDYGGDPQRLFVMGHSAGGGLAALLTADDALFRRWGLPRNPIKGAILDDPAGLDMYDYLQKMQYPNDEQYLVPFSKNPAVWKQTSALYHVTTHTPPFILFIGGETYPSISSSSARFRERLLALGHAPQYTVLPGKKHIPMVLQLYWQHNIIYRQLLDFVGS</sequence>
<accession>A0ABU3TEN1</accession>
<dbReference type="Gene3D" id="3.40.50.1820">
    <property type="entry name" value="alpha/beta hydrolase"/>
    <property type="match status" value="1"/>
</dbReference>
<dbReference type="Pfam" id="PF20434">
    <property type="entry name" value="BD-FAE"/>
    <property type="match status" value="1"/>
</dbReference>
<keyword evidence="1 3" id="KW-0378">Hydrolase</keyword>
<evidence type="ECO:0000259" key="2">
    <source>
        <dbReference type="Pfam" id="PF20434"/>
    </source>
</evidence>
<feature type="domain" description="BD-FAE-like" evidence="2">
    <location>
        <begin position="55"/>
        <end position="235"/>
    </location>
</feature>
<comment type="caution">
    <text evidence="3">The sequence shown here is derived from an EMBL/GenBank/DDBJ whole genome shotgun (WGS) entry which is preliminary data.</text>
</comment>
<name>A0ABU3TEN1_9BACT</name>
<dbReference type="InterPro" id="IPR049492">
    <property type="entry name" value="BD-FAE-like_dom"/>
</dbReference>
<dbReference type="PANTHER" id="PTHR48081">
    <property type="entry name" value="AB HYDROLASE SUPERFAMILY PROTEIN C4A8.06C"/>
    <property type="match status" value="1"/>
</dbReference>
<dbReference type="Proteomes" id="UP001250698">
    <property type="component" value="Unassembled WGS sequence"/>
</dbReference>
<proteinExistence type="predicted"/>
<protein>
    <submittedName>
        <fullName evidence="3">Alpha/beta hydrolase</fullName>
    </submittedName>
</protein>
<dbReference type="EMBL" id="JAWDJT010000002">
    <property type="protein sequence ID" value="MDU0369822.1"/>
    <property type="molecule type" value="Genomic_DNA"/>
</dbReference>
<dbReference type="PANTHER" id="PTHR48081:SF33">
    <property type="entry name" value="KYNURENINE FORMAMIDASE"/>
    <property type="match status" value="1"/>
</dbReference>
<dbReference type="SUPFAM" id="SSF53474">
    <property type="entry name" value="alpha/beta-Hydrolases"/>
    <property type="match status" value="1"/>
</dbReference>
<gene>
    <name evidence="3" type="ORF">ROI90_05395</name>
</gene>
<organism evidence="3 4">
    <name type="scientific">Hymenobacter endophyticus</name>
    <dbReference type="NCBI Taxonomy" id="3076335"/>
    <lineage>
        <taxon>Bacteria</taxon>
        <taxon>Pseudomonadati</taxon>
        <taxon>Bacteroidota</taxon>
        <taxon>Cytophagia</taxon>
        <taxon>Cytophagales</taxon>
        <taxon>Hymenobacteraceae</taxon>
        <taxon>Hymenobacter</taxon>
    </lineage>
</organism>
<dbReference type="RefSeq" id="WP_315997310.1">
    <property type="nucleotide sequence ID" value="NZ_JAWDJT010000002.1"/>
</dbReference>
<evidence type="ECO:0000256" key="1">
    <source>
        <dbReference type="ARBA" id="ARBA00022801"/>
    </source>
</evidence>
<evidence type="ECO:0000313" key="3">
    <source>
        <dbReference type="EMBL" id="MDU0369822.1"/>
    </source>
</evidence>
<evidence type="ECO:0000313" key="4">
    <source>
        <dbReference type="Proteomes" id="UP001250698"/>
    </source>
</evidence>